<evidence type="ECO:0000313" key="4">
    <source>
        <dbReference type="EMBL" id="MCI20939.1"/>
    </source>
</evidence>
<proteinExistence type="inferred from homology"/>
<dbReference type="PANTHER" id="PTHR47972">
    <property type="entry name" value="KINESIN-LIKE PROTEIN KLP-3"/>
    <property type="match status" value="1"/>
</dbReference>
<evidence type="ECO:0000313" key="5">
    <source>
        <dbReference type="Proteomes" id="UP000265520"/>
    </source>
</evidence>
<organism evidence="4 5">
    <name type="scientific">Trifolium medium</name>
    <dbReference type="NCBI Taxonomy" id="97028"/>
    <lineage>
        <taxon>Eukaryota</taxon>
        <taxon>Viridiplantae</taxon>
        <taxon>Streptophyta</taxon>
        <taxon>Embryophyta</taxon>
        <taxon>Tracheophyta</taxon>
        <taxon>Spermatophyta</taxon>
        <taxon>Magnoliopsida</taxon>
        <taxon>eudicotyledons</taxon>
        <taxon>Gunneridae</taxon>
        <taxon>Pentapetalae</taxon>
        <taxon>rosids</taxon>
        <taxon>fabids</taxon>
        <taxon>Fabales</taxon>
        <taxon>Fabaceae</taxon>
        <taxon>Papilionoideae</taxon>
        <taxon>50 kb inversion clade</taxon>
        <taxon>NPAAA clade</taxon>
        <taxon>Hologalegina</taxon>
        <taxon>IRL clade</taxon>
        <taxon>Trifolieae</taxon>
        <taxon>Trifolium</taxon>
    </lineage>
</organism>
<dbReference type="InterPro" id="IPR027640">
    <property type="entry name" value="Kinesin-like_fam"/>
</dbReference>
<accession>A0A392QAN9</accession>
<evidence type="ECO:0000256" key="2">
    <source>
        <dbReference type="PROSITE-ProRule" id="PRU00283"/>
    </source>
</evidence>
<evidence type="ECO:0000256" key="1">
    <source>
        <dbReference type="ARBA" id="ARBA00023175"/>
    </source>
</evidence>
<dbReference type="InterPro" id="IPR027417">
    <property type="entry name" value="P-loop_NTPase"/>
</dbReference>
<name>A0A392QAN9_9FABA</name>
<dbReference type="InterPro" id="IPR001752">
    <property type="entry name" value="Kinesin_motor_dom"/>
</dbReference>
<dbReference type="GO" id="GO:0003777">
    <property type="term" value="F:microtubule motor activity"/>
    <property type="evidence" value="ECO:0007669"/>
    <property type="project" value="InterPro"/>
</dbReference>
<dbReference type="AlphaFoldDB" id="A0A392QAN9"/>
<dbReference type="Gene3D" id="3.40.850.10">
    <property type="entry name" value="Kinesin motor domain"/>
    <property type="match status" value="1"/>
</dbReference>
<keyword evidence="5" id="KW-1185">Reference proteome</keyword>
<dbReference type="EMBL" id="LXQA010122439">
    <property type="protein sequence ID" value="MCI20939.1"/>
    <property type="molecule type" value="Genomic_DNA"/>
</dbReference>
<evidence type="ECO:0000259" key="3">
    <source>
        <dbReference type="PROSITE" id="PS50067"/>
    </source>
</evidence>
<feature type="non-terminal residue" evidence="4">
    <location>
        <position position="88"/>
    </location>
</feature>
<dbReference type="Proteomes" id="UP000265520">
    <property type="component" value="Unassembled WGS sequence"/>
</dbReference>
<dbReference type="GO" id="GO:0008017">
    <property type="term" value="F:microtubule binding"/>
    <property type="evidence" value="ECO:0007669"/>
    <property type="project" value="InterPro"/>
</dbReference>
<dbReference type="Pfam" id="PF00225">
    <property type="entry name" value="Kinesin"/>
    <property type="match status" value="1"/>
</dbReference>
<dbReference type="GO" id="GO:0015630">
    <property type="term" value="C:microtubule cytoskeleton"/>
    <property type="evidence" value="ECO:0007669"/>
    <property type="project" value="TreeGrafter"/>
</dbReference>
<protein>
    <submittedName>
        <fullName evidence="4">Kinesin-4</fullName>
    </submittedName>
</protein>
<dbReference type="InterPro" id="IPR036961">
    <property type="entry name" value="Kinesin_motor_dom_sf"/>
</dbReference>
<comment type="caution">
    <text evidence="2">Lacks conserved residue(s) required for the propagation of feature annotation.</text>
</comment>
<comment type="caution">
    <text evidence="4">The sequence shown here is derived from an EMBL/GenBank/DDBJ whole genome shotgun (WGS) entry which is preliminary data.</text>
</comment>
<dbReference type="PANTHER" id="PTHR47972:SF57">
    <property type="entry name" value="P-LOOP NUCLEOSIDE TRIPHOSPHATE HYDROLASE SUPERFAMILY PROTEIN"/>
    <property type="match status" value="1"/>
</dbReference>
<dbReference type="PROSITE" id="PS50067">
    <property type="entry name" value="KINESIN_MOTOR_2"/>
    <property type="match status" value="1"/>
</dbReference>
<keyword evidence="1" id="KW-0505">Motor protein</keyword>
<feature type="domain" description="Kinesin motor" evidence="3">
    <location>
        <begin position="1"/>
        <end position="88"/>
    </location>
</feature>
<reference evidence="4 5" key="1">
    <citation type="journal article" date="2018" name="Front. Plant Sci.">
        <title>Red Clover (Trifolium pratense) and Zigzag Clover (T. medium) - A Picture of Genomic Similarities and Differences.</title>
        <authorList>
            <person name="Dluhosova J."/>
            <person name="Istvanek J."/>
            <person name="Nedelnik J."/>
            <person name="Repkova J."/>
        </authorList>
    </citation>
    <scope>NUCLEOTIDE SEQUENCE [LARGE SCALE GENOMIC DNA]</scope>
    <source>
        <strain evidence="5">cv. 10/8</strain>
        <tissue evidence="4">Leaf</tissue>
    </source>
</reference>
<comment type="similarity">
    <text evidence="2">Belongs to the TRAFAC class myosin-kinesin ATPase superfamily. Kinesin family.</text>
</comment>
<sequence length="88" mass="9539">MTAGVPNLSSRNLDPLKSLTARIHVAMKFPECVQPVIAENPNSFSSLLPDATMLPCKSTADVIKLMDIGLKNRAKSSTAMNERSSRSH</sequence>
<dbReference type="GO" id="GO:0005524">
    <property type="term" value="F:ATP binding"/>
    <property type="evidence" value="ECO:0007669"/>
    <property type="project" value="InterPro"/>
</dbReference>
<dbReference type="GO" id="GO:0007018">
    <property type="term" value="P:microtubule-based movement"/>
    <property type="evidence" value="ECO:0007669"/>
    <property type="project" value="InterPro"/>
</dbReference>
<dbReference type="SUPFAM" id="SSF52540">
    <property type="entry name" value="P-loop containing nucleoside triphosphate hydrolases"/>
    <property type="match status" value="1"/>
</dbReference>